<dbReference type="Proteomes" id="UP000664164">
    <property type="component" value="Unassembled WGS sequence"/>
</dbReference>
<proteinExistence type="predicted"/>
<sequence>MDLAALAVELCTLPPSEFTAARDARAKEARSGGDAELARRIGRLPKPSAPAWAINMLATHRPTEIDAVLELGAALRTAQEEQDRTALRELGQQRPRVLAGAVEQAREVADGLGIRVSDAAAGEIERTLRAAMTDPHAALAVRSGQLVRALATDGIDAVDLDDAVAVPGALPLPATLPGVPSPAQPGAAAGTPSERALAAVAGAAERARISTEAAVQEAERSAAAAEAELADAERQHAEARSRRDQLAADVRQAKEELVHLQQELANADQEAAAAGRGRTLAGRRAERARRTAETARGRLKDPG</sequence>
<comment type="caution">
    <text evidence="2">The sequence shown here is derived from an EMBL/GenBank/DDBJ whole genome shotgun (WGS) entry which is preliminary data.</text>
</comment>
<feature type="compositionally biased region" description="Low complexity" evidence="1">
    <location>
        <begin position="267"/>
        <end position="282"/>
    </location>
</feature>
<feature type="compositionally biased region" description="Basic and acidic residues" evidence="1">
    <location>
        <begin position="283"/>
        <end position="303"/>
    </location>
</feature>
<feature type="region of interest" description="Disordered" evidence="1">
    <location>
        <begin position="226"/>
        <end position="247"/>
    </location>
</feature>
<dbReference type="RefSeq" id="WP_207617300.1">
    <property type="nucleotide sequence ID" value="NZ_JAFNLL010000045.1"/>
</dbReference>
<name>A0A939HEI2_9MICC</name>
<accession>A0A939HEI2</accession>
<feature type="region of interest" description="Disordered" evidence="1">
    <location>
        <begin position="267"/>
        <end position="303"/>
    </location>
</feature>
<dbReference type="AlphaFoldDB" id="A0A939HEI2"/>
<reference evidence="2" key="1">
    <citation type="submission" date="2021-03" db="EMBL/GenBank/DDBJ databases">
        <title>A new species, PO-11, isolated from a karst cave deposit.</title>
        <authorList>
            <person name="Zhaoxiaoyong W."/>
        </authorList>
    </citation>
    <scope>NUCLEOTIDE SEQUENCE</scope>
    <source>
        <strain evidence="2">PO-11</strain>
    </source>
</reference>
<evidence type="ECO:0000256" key="1">
    <source>
        <dbReference type="SAM" id="MobiDB-lite"/>
    </source>
</evidence>
<dbReference type="EMBL" id="JAFNLL010000045">
    <property type="protein sequence ID" value="MBO1269447.1"/>
    <property type="molecule type" value="Genomic_DNA"/>
</dbReference>
<organism evidence="2 3">
    <name type="scientific">Arthrobacter cavernae</name>
    <dbReference type="NCBI Taxonomy" id="2817681"/>
    <lineage>
        <taxon>Bacteria</taxon>
        <taxon>Bacillati</taxon>
        <taxon>Actinomycetota</taxon>
        <taxon>Actinomycetes</taxon>
        <taxon>Micrococcales</taxon>
        <taxon>Micrococcaceae</taxon>
        <taxon>Arthrobacter</taxon>
    </lineage>
</organism>
<protein>
    <submittedName>
        <fullName evidence="2">Uncharacterized protein</fullName>
    </submittedName>
</protein>
<gene>
    <name evidence="2" type="ORF">J1902_15975</name>
</gene>
<feature type="compositionally biased region" description="Basic and acidic residues" evidence="1">
    <location>
        <begin position="231"/>
        <end position="247"/>
    </location>
</feature>
<evidence type="ECO:0000313" key="2">
    <source>
        <dbReference type="EMBL" id="MBO1269447.1"/>
    </source>
</evidence>
<keyword evidence="3" id="KW-1185">Reference proteome</keyword>
<evidence type="ECO:0000313" key="3">
    <source>
        <dbReference type="Proteomes" id="UP000664164"/>
    </source>
</evidence>